<feature type="compositionally biased region" description="Low complexity" evidence="2">
    <location>
        <begin position="345"/>
        <end position="354"/>
    </location>
</feature>
<dbReference type="PANTHER" id="PTHR12790">
    <property type="entry name" value="TRANSCRIPTION INITIATION FACTOR IA RRN3"/>
    <property type="match status" value="1"/>
</dbReference>
<feature type="region of interest" description="Disordered" evidence="2">
    <location>
        <begin position="1"/>
        <end position="23"/>
    </location>
</feature>
<comment type="similarity">
    <text evidence="1">Belongs to the RRN3 family.</text>
</comment>
<feature type="region of interest" description="Disordered" evidence="2">
    <location>
        <begin position="329"/>
        <end position="362"/>
    </location>
</feature>
<feature type="region of interest" description="Disordered" evidence="2">
    <location>
        <begin position="41"/>
        <end position="73"/>
    </location>
</feature>
<dbReference type="AlphaFoldDB" id="A0A4V3XE16"/>
<evidence type="ECO:0008006" key="5">
    <source>
        <dbReference type="Google" id="ProtNLM"/>
    </source>
</evidence>
<feature type="compositionally biased region" description="Acidic residues" evidence="2">
    <location>
        <begin position="712"/>
        <end position="733"/>
    </location>
</feature>
<dbReference type="EMBL" id="SGPK01000006">
    <property type="protein sequence ID" value="THH11903.1"/>
    <property type="molecule type" value="Genomic_DNA"/>
</dbReference>
<evidence type="ECO:0000313" key="3">
    <source>
        <dbReference type="EMBL" id="THH11903.1"/>
    </source>
</evidence>
<sequence>MDPHSRLSQFNQRPPKSGPQLQYIRQMEPKTTAVFEQFRKSSSASSLFSPSSSGSTKGSKEPPARPIASNSRVRRDEKYRRDMYLAFIDNALTQKAQGVSEHYDDLVRQFNPIAGQTQQLPVMAHAQQLRAYLTALAHVVSKLDRTHSTLVDAIVGMPWMAMEAAFVKTYISFIGMLVSARPEYLTLVLEQVAQNLTYHSARKALDAGFAESSAAPLTRRVVYDRVHNLLARLLALIPTLPTPLFPLLAYNFPHKRQNQAEHVTYIRNLLQLSDYCPELWDRILGLIVDRTIQIDVEIQVELEELEVDGTSDDGEEIFHLDVFDTVIGQEGDGSDSESDDEDNGDGLSDISSDAGSDDSDQKAIEEEQTNVKHVRDMVSKLDSILEVIFKHLGQLHAAIAASPSDSPKSPPAPTEPSVADTSLQTFNPLTQSNSERQALAESHFHALLSIFEHTILRTFKSRYTQFLVFWYSSLDTQFRDRFLGTVVSTALLEPEQPVVTRAAAASYVASYVSRAAFVARGEAQLVVRVLCQFLEIHLNEFDAFAQECAIGRAEQSQSQKQNYQSAEQHAVFYAAAQAVFLIFCFRWRDLMQQDENEGDMDEFGGTIVGNGGAAIRAWMPQLNVMQRVVNSPLNPLKVCSSNVVQQFARVAQRVGFIYCFSILEANKRSDYSPDAKSRRGANTLTATMSQSLPRSCKYIDGIYRDWTSVAIDDSEEEDEDENDENEDEDEENEEARSDGLPTRSSLSGDLYMHGPVSFVDGPGSDLGESFGGMSISPAQPWKVATT</sequence>
<keyword evidence="4" id="KW-1185">Reference proteome</keyword>
<dbReference type="GO" id="GO:0005634">
    <property type="term" value="C:nucleus"/>
    <property type="evidence" value="ECO:0007669"/>
    <property type="project" value="TreeGrafter"/>
</dbReference>
<feature type="compositionally biased region" description="Polar residues" evidence="2">
    <location>
        <begin position="1"/>
        <end position="14"/>
    </location>
</feature>
<dbReference type="PANTHER" id="PTHR12790:SF0">
    <property type="entry name" value="RNA POLYMERASE I-SPECIFIC TRANSCRIPTION INITIATION FACTOR RRN3-RELATED"/>
    <property type="match status" value="1"/>
</dbReference>
<evidence type="ECO:0000256" key="2">
    <source>
        <dbReference type="SAM" id="MobiDB-lite"/>
    </source>
</evidence>
<dbReference type="GO" id="GO:0006361">
    <property type="term" value="P:transcription initiation at RNA polymerase I promoter"/>
    <property type="evidence" value="ECO:0007669"/>
    <property type="project" value="InterPro"/>
</dbReference>
<feature type="compositionally biased region" description="Low complexity" evidence="2">
    <location>
        <begin position="41"/>
        <end position="57"/>
    </location>
</feature>
<dbReference type="Proteomes" id="UP000308199">
    <property type="component" value="Unassembled WGS sequence"/>
</dbReference>
<evidence type="ECO:0000313" key="4">
    <source>
        <dbReference type="Proteomes" id="UP000308199"/>
    </source>
</evidence>
<dbReference type="GO" id="GO:0001181">
    <property type="term" value="F:RNA polymerase I general transcription initiation factor activity"/>
    <property type="evidence" value="ECO:0007669"/>
    <property type="project" value="InterPro"/>
</dbReference>
<dbReference type="GO" id="GO:0001042">
    <property type="term" value="F:RNA polymerase I core binding"/>
    <property type="evidence" value="ECO:0007669"/>
    <property type="project" value="TreeGrafter"/>
</dbReference>
<dbReference type="Pfam" id="PF05327">
    <property type="entry name" value="RRN3"/>
    <property type="match status" value="1"/>
</dbReference>
<organism evidence="3 4">
    <name type="scientific">Phellinidium pouzarii</name>
    <dbReference type="NCBI Taxonomy" id="167371"/>
    <lineage>
        <taxon>Eukaryota</taxon>
        <taxon>Fungi</taxon>
        <taxon>Dikarya</taxon>
        <taxon>Basidiomycota</taxon>
        <taxon>Agaricomycotina</taxon>
        <taxon>Agaricomycetes</taxon>
        <taxon>Hymenochaetales</taxon>
        <taxon>Hymenochaetaceae</taxon>
        <taxon>Phellinidium</taxon>
    </lineage>
</organism>
<proteinExistence type="inferred from homology"/>
<protein>
    <recommendedName>
        <fullName evidence="5">RNA polymerase I-specific transcription initiation factor RRN3</fullName>
    </recommendedName>
</protein>
<accession>A0A4V3XE16</accession>
<evidence type="ECO:0000256" key="1">
    <source>
        <dbReference type="ARBA" id="ARBA00010098"/>
    </source>
</evidence>
<dbReference type="InterPro" id="IPR007991">
    <property type="entry name" value="RNA_pol_I_trans_ini_fac_RRN3"/>
</dbReference>
<comment type="caution">
    <text evidence="3">The sequence shown here is derived from an EMBL/GenBank/DDBJ whole genome shotgun (WGS) entry which is preliminary data.</text>
</comment>
<feature type="region of interest" description="Disordered" evidence="2">
    <location>
        <begin position="401"/>
        <end position="420"/>
    </location>
</feature>
<feature type="compositionally biased region" description="Acidic residues" evidence="2">
    <location>
        <begin position="332"/>
        <end position="344"/>
    </location>
</feature>
<gene>
    <name evidence="3" type="ORF">EW145_g323</name>
</gene>
<reference evidence="3 4" key="1">
    <citation type="submission" date="2019-02" db="EMBL/GenBank/DDBJ databases">
        <title>Genome sequencing of the rare red list fungi Phellinidium pouzarii.</title>
        <authorList>
            <person name="Buettner E."/>
            <person name="Kellner H."/>
        </authorList>
    </citation>
    <scope>NUCLEOTIDE SEQUENCE [LARGE SCALE GENOMIC DNA]</scope>
    <source>
        <strain evidence="3 4">DSM 108285</strain>
    </source>
</reference>
<name>A0A4V3XE16_9AGAM</name>
<dbReference type="OrthoDB" id="26970at2759"/>
<feature type="region of interest" description="Disordered" evidence="2">
    <location>
        <begin position="711"/>
        <end position="786"/>
    </location>
</feature>